<dbReference type="AlphaFoldDB" id="A0A6C0HTJ5"/>
<evidence type="ECO:0000256" key="1">
    <source>
        <dbReference type="SAM" id="Phobius"/>
    </source>
</evidence>
<organism evidence="2">
    <name type="scientific">viral metagenome</name>
    <dbReference type="NCBI Taxonomy" id="1070528"/>
    <lineage>
        <taxon>unclassified sequences</taxon>
        <taxon>metagenomes</taxon>
        <taxon>organismal metagenomes</taxon>
    </lineage>
</organism>
<dbReference type="InterPro" id="IPR043929">
    <property type="entry name" value="DUF5755"/>
</dbReference>
<dbReference type="EMBL" id="MN740015">
    <property type="protein sequence ID" value="QHT84011.1"/>
    <property type="molecule type" value="Genomic_DNA"/>
</dbReference>
<keyword evidence="1" id="KW-0812">Transmembrane</keyword>
<protein>
    <submittedName>
        <fullName evidence="2">Uncharacterized protein</fullName>
    </submittedName>
</protein>
<keyword evidence="1" id="KW-0472">Membrane</keyword>
<proteinExistence type="predicted"/>
<evidence type="ECO:0000313" key="2">
    <source>
        <dbReference type="EMBL" id="QHT84011.1"/>
    </source>
</evidence>
<sequence>MGKSSHSKKQSTMTGQVMNGGRLRQNEMNIPHFSKMSTKFDGGIPSYKNTYSKVANVNAIVPKSTIIGFFMIILALIGLIFYLIGLNYRQEPRDEQIQSSSMSSLLPYSSGLHASQSRPSEYALPHSNVVIATGSSDRYRDPYSPPLKTDGMYFPPDSSDVRGIPMVPSLEVLNMTGSSRCNSNTCTSMNMNTTAVGIPINMKTRGYSPDFTQIGIVTHERHKTDDVSFRDNLILPLFGRRVMNGRDKYQYYTMAMGSTKLPIKVRGRNCINEYGCDELMNNDTVYVEGYNETFRATIYENSQFSYIPYL</sequence>
<feature type="transmembrane region" description="Helical" evidence="1">
    <location>
        <begin position="66"/>
        <end position="84"/>
    </location>
</feature>
<name>A0A6C0HTJ5_9ZZZZ</name>
<accession>A0A6C0HTJ5</accession>
<reference evidence="2" key="1">
    <citation type="journal article" date="2020" name="Nature">
        <title>Giant virus diversity and host interactions through global metagenomics.</title>
        <authorList>
            <person name="Schulz F."/>
            <person name="Roux S."/>
            <person name="Paez-Espino D."/>
            <person name="Jungbluth S."/>
            <person name="Walsh D.A."/>
            <person name="Denef V.J."/>
            <person name="McMahon K.D."/>
            <person name="Konstantinidis K.T."/>
            <person name="Eloe-Fadrosh E.A."/>
            <person name="Kyrpides N.C."/>
            <person name="Woyke T."/>
        </authorList>
    </citation>
    <scope>NUCLEOTIDE SEQUENCE</scope>
    <source>
        <strain evidence="2">GVMAG-M-3300023184-16</strain>
    </source>
</reference>
<keyword evidence="1" id="KW-1133">Transmembrane helix</keyword>
<dbReference type="Pfam" id="PF19059">
    <property type="entry name" value="DUF5755"/>
    <property type="match status" value="1"/>
</dbReference>